<keyword evidence="1" id="KW-1133">Transmembrane helix</keyword>
<evidence type="ECO:0000313" key="3">
    <source>
        <dbReference type="Proteomes" id="UP000050277"/>
    </source>
</evidence>
<feature type="transmembrane region" description="Helical" evidence="1">
    <location>
        <begin position="253"/>
        <end position="272"/>
    </location>
</feature>
<feature type="transmembrane region" description="Helical" evidence="1">
    <location>
        <begin position="279"/>
        <end position="296"/>
    </location>
</feature>
<name>A0A0P6Z282_9CHLR</name>
<keyword evidence="3" id="KW-1185">Reference proteome</keyword>
<evidence type="ECO:0000313" key="2">
    <source>
        <dbReference type="EMBL" id="KPL91294.1"/>
    </source>
</evidence>
<dbReference type="STRING" id="70996.SE18_02385"/>
<accession>A0A0P6Z282</accession>
<evidence type="ECO:0000256" key="1">
    <source>
        <dbReference type="SAM" id="Phobius"/>
    </source>
</evidence>
<evidence type="ECO:0008006" key="4">
    <source>
        <dbReference type="Google" id="ProtNLM"/>
    </source>
</evidence>
<proteinExistence type="predicted"/>
<feature type="transmembrane region" description="Helical" evidence="1">
    <location>
        <begin position="302"/>
        <end position="320"/>
    </location>
</feature>
<comment type="caution">
    <text evidence="2">The sequence shown here is derived from an EMBL/GenBank/DDBJ whole genome shotgun (WGS) entry which is preliminary data.</text>
</comment>
<dbReference type="RefSeq" id="WP_054532817.1">
    <property type="nucleotide sequence ID" value="NZ_LGKP01000006.1"/>
</dbReference>
<organism evidence="2 3">
    <name type="scientific">Herpetosiphon geysericola</name>
    <dbReference type="NCBI Taxonomy" id="70996"/>
    <lineage>
        <taxon>Bacteria</taxon>
        <taxon>Bacillati</taxon>
        <taxon>Chloroflexota</taxon>
        <taxon>Chloroflexia</taxon>
        <taxon>Herpetosiphonales</taxon>
        <taxon>Herpetosiphonaceae</taxon>
        <taxon>Herpetosiphon</taxon>
    </lineage>
</organism>
<dbReference type="OrthoDB" id="138314at2"/>
<dbReference type="AlphaFoldDB" id="A0A0P6Z282"/>
<protein>
    <recommendedName>
        <fullName evidence="4">Glycosyltransferase RgtA/B/C/D-like domain-containing protein</fullName>
    </recommendedName>
</protein>
<keyword evidence="1" id="KW-0472">Membrane</keyword>
<dbReference type="EMBL" id="LGKP01000006">
    <property type="protein sequence ID" value="KPL91294.1"/>
    <property type="molecule type" value="Genomic_DNA"/>
</dbReference>
<gene>
    <name evidence="2" type="ORF">SE18_02385</name>
</gene>
<feature type="transmembrane region" description="Helical" evidence="1">
    <location>
        <begin position="169"/>
        <end position="198"/>
    </location>
</feature>
<keyword evidence="1" id="KW-0812">Transmembrane</keyword>
<feature type="transmembrane region" description="Helical" evidence="1">
    <location>
        <begin position="332"/>
        <end position="349"/>
    </location>
</feature>
<dbReference type="Proteomes" id="UP000050277">
    <property type="component" value="Unassembled WGS sequence"/>
</dbReference>
<feature type="transmembrane region" description="Helical" evidence="1">
    <location>
        <begin position="93"/>
        <end position="114"/>
    </location>
</feature>
<feature type="transmembrane region" description="Helical" evidence="1">
    <location>
        <begin position="205"/>
        <end position="224"/>
    </location>
</feature>
<feature type="transmembrane region" description="Helical" evidence="1">
    <location>
        <begin position="6"/>
        <end position="27"/>
    </location>
</feature>
<reference evidence="2 3" key="1">
    <citation type="submission" date="2015-07" db="EMBL/GenBank/DDBJ databases">
        <title>Whole genome sequence of Herpetosiphon geysericola DSM 7119.</title>
        <authorList>
            <person name="Hemp J."/>
            <person name="Ward L.M."/>
            <person name="Pace L.A."/>
            <person name="Fischer W.W."/>
        </authorList>
    </citation>
    <scope>NUCLEOTIDE SEQUENCE [LARGE SCALE GENOMIC DNA]</scope>
    <source>
        <strain evidence="2 3">DSM 7119</strain>
    </source>
</reference>
<feature type="transmembrane region" description="Helical" evidence="1">
    <location>
        <begin position="120"/>
        <end position="139"/>
    </location>
</feature>
<sequence length="478" mass="53744">MGRATFGYWLLIAINCLLVILTLRGFYHIYAVISFPYDITNGEGFVLRDAALLLQGSQIYQPIEQSPFLVSNYPPLFAWLASKIMLLTGPTFIAPRLLSALAFIATSGLIFYLLHKKNVALSYCIFAELLFFNSIYVYYWSAWSRVDGLAVCFSLLAIVAIEIKLNLRAVLLAALACFAAVATKQSALAAVAAIGLYLLIHDRKLLIIFLSAWASLLIPSILWLNSSSNGEFLRHIITYNQLEWYPRVFLGQAKNFVATHFIFVLAYAWFAIKYFKREQLLLIYATIALVTTISTGRDGASTNYFIESIAITAIIVGFISKDLLEQPHNYRLRYAWASLILLQLGFFAFPNIKPVSWFNKTTPDFGLNPSLADREACDQLNAHIQVAKGPILVENPGFAVINHKDVIGNAAVLKFFRHKGWDAPVDNFIQTIDAKAYDLIIFQGEAYDLDVLQATDRSYHEIARIDCLGEYEIKAPNR</sequence>